<dbReference type="EMBL" id="RKLP01000002">
    <property type="protein sequence ID" value="RVW10540.1"/>
    <property type="molecule type" value="Genomic_DNA"/>
</dbReference>
<evidence type="ECO:0000313" key="1">
    <source>
        <dbReference type="EMBL" id="RVW10540.1"/>
    </source>
</evidence>
<proteinExistence type="predicted"/>
<protein>
    <submittedName>
        <fullName evidence="1">Uncharacterized protein</fullName>
    </submittedName>
</protein>
<gene>
    <name evidence="1" type="ORF">EGT67_05070</name>
</gene>
<reference evidence="1 2" key="1">
    <citation type="submission" date="2018-11" db="EMBL/GenBank/DDBJ databases">
        <title>Rhodococcus spongicola sp. nov. and Rhodococcus xishaensis sp. nov. from marine sponges.</title>
        <authorList>
            <person name="Li L."/>
            <person name="Lin H.W."/>
        </authorList>
    </citation>
    <scope>NUCLEOTIDE SEQUENCE [LARGE SCALE GENOMIC DNA]</scope>
    <source>
        <strain evidence="1 2">CCTCC AB2014297</strain>
    </source>
</reference>
<sequence>MPSSTLRVVVRSEFAPLRTVVVSQSQFGAPEALSESSTAFLAPEDREMLATMLGRDPRTPSPNGSGVTVEYVDFAVTRSFGGAFRCTTQVLRRE</sequence>
<dbReference type="Proteomes" id="UP000286208">
    <property type="component" value="Unassembled WGS sequence"/>
</dbReference>
<keyword evidence="2" id="KW-1185">Reference proteome</keyword>
<evidence type="ECO:0000313" key="2">
    <source>
        <dbReference type="Proteomes" id="UP000286208"/>
    </source>
</evidence>
<name>A0A3S3D137_9NOCA</name>
<accession>A0A3S3D137</accession>
<dbReference type="AlphaFoldDB" id="A0A3S3D137"/>
<organism evidence="1 2">
    <name type="scientific">Prescottella agglutinans</name>
    <dbReference type="NCBI Taxonomy" id="1644129"/>
    <lineage>
        <taxon>Bacteria</taxon>
        <taxon>Bacillati</taxon>
        <taxon>Actinomycetota</taxon>
        <taxon>Actinomycetes</taxon>
        <taxon>Mycobacteriales</taxon>
        <taxon>Nocardiaceae</taxon>
        <taxon>Prescottella</taxon>
    </lineage>
</organism>
<comment type="caution">
    <text evidence="1">The sequence shown here is derived from an EMBL/GenBank/DDBJ whole genome shotgun (WGS) entry which is preliminary data.</text>
</comment>